<dbReference type="Proteomes" id="UP000078284">
    <property type="component" value="Chromosome 1"/>
</dbReference>
<gene>
    <name evidence="1" type="ordered locus">AXX17_At1g31310</name>
</gene>
<comment type="caution">
    <text evidence="1">The sequence shown here is derived from an EMBL/GenBank/DDBJ whole genome shotgun (WGS) entry which is preliminary data.</text>
</comment>
<name>A0A178WBX7_ARATH</name>
<organism evidence="1 2">
    <name type="scientific">Arabidopsis thaliana</name>
    <name type="common">Mouse-ear cress</name>
    <dbReference type="NCBI Taxonomy" id="3702"/>
    <lineage>
        <taxon>Eukaryota</taxon>
        <taxon>Viridiplantae</taxon>
        <taxon>Streptophyta</taxon>
        <taxon>Embryophyta</taxon>
        <taxon>Tracheophyta</taxon>
        <taxon>Spermatophyta</taxon>
        <taxon>Magnoliopsida</taxon>
        <taxon>eudicotyledons</taxon>
        <taxon>Gunneridae</taxon>
        <taxon>Pentapetalae</taxon>
        <taxon>rosids</taxon>
        <taxon>malvids</taxon>
        <taxon>Brassicales</taxon>
        <taxon>Brassicaceae</taxon>
        <taxon>Camelineae</taxon>
        <taxon>Arabidopsis</taxon>
    </lineage>
</organism>
<dbReference type="EMBL" id="LUHQ01000001">
    <property type="protein sequence ID" value="OAP15301.1"/>
    <property type="molecule type" value="Genomic_DNA"/>
</dbReference>
<evidence type="ECO:0000313" key="1">
    <source>
        <dbReference type="EMBL" id="OAP15301.1"/>
    </source>
</evidence>
<protein>
    <submittedName>
        <fullName evidence="1">Uncharacterized protein</fullName>
    </submittedName>
</protein>
<accession>A0A178WBX7</accession>
<proteinExistence type="predicted"/>
<sequence>MHDKKIEIKEEGHIIGEKQKFIFRDKQNRHCGWHQYEHRLPSPQFLLAVSHMIYKAEDDVTLTQAFDELNHLCVPLVKLQPLMGIDAAMNEPEVKVNPDEDVEIL</sequence>
<reference evidence="2" key="1">
    <citation type="journal article" date="2016" name="Proc. Natl. Acad. Sci. U.S.A.">
        <title>Chromosome-level assembly of Arabidopsis thaliana Ler reveals the extent of translocation and inversion polymorphisms.</title>
        <authorList>
            <person name="Zapata L."/>
            <person name="Ding J."/>
            <person name="Willing E.M."/>
            <person name="Hartwig B."/>
            <person name="Bezdan D."/>
            <person name="Jiao W.B."/>
            <person name="Patel V."/>
            <person name="Velikkakam James G."/>
            <person name="Koornneef M."/>
            <person name="Ossowski S."/>
            <person name="Schneeberger K."/>
        </authorList>
    </citation>
    <scope>NUCLEOTIDE SEQUENCE [LARGE SCALE GENOMIC DNA]</scope>
    <source>
        <strain evidence="2">cv. Landsberg erecta</strain>
    </source>
</reference>
<dbReference type="AlphaFoldDB" id="A0A178WBX7"/>
<evidence type="ECO:0000313" key="2">
    <source>
        <dbReference type="Proteomes" id="UP000078284"/>
    </source>
</evidence>